<dbReference type="InterPro" id="IPR012340">
    <property type="entry name" value="NA-bd_OB-fold"/>
</dbReference>
<dbReference type="GO" id="GO:0020037">
    <property type="term" value="F:heme binding"/>
    <property type="evidence" value="ECO:0007669"/>
    <property type="project" value="InterPro"/>
</dbReference>
<dbReference type="GO" id="GO:0005886">
    <property type="term" value="C:plasma membrane"/>
    <property type="evidence" value="ECO:0007669"/>
    <property type="project" value="InterPro"/>
</dbReference>
<dbReference type="GO" id="GO:0017004">
    <property type="term" value="P:cytochrome complex assembly"/>
    <property type="evidence" value="ECO:0007669"/>
    <property type="project" value="InterPro"/>
</dbReference>
<organism evidence="3">
    <name type="scientific">marine metagenome</name>
    <dbReference type="NCBI Taxonomy" id="408172"/>
    <lineage>
        <taxon>unclassified sequences</taxon>
        <taxon>metagenomes</taxon>
        <taxon>ecological metagenomes</taxon>
    </lineage>
</organism>
<dbReference type="InterPro" id="IPR036127">
    <property type="entry name" value="CcmE-like_sf"/>
</dbReference>
<evidence type="ECO:0008006" key="4">
    <source>
        <dbReference type="Google" id="ProtNLM"/>
    </source>
</evidence>
<comment type="subcellular location">
    <subcellularLocation>
        <location evidence="1">Membrane</location>
    </subcellularLocation>
</comment>
<proteinExistence type="predicted"/>
<dbReference type="Pfam" id="PF03100">
    <property type="entry name" value="CcmE"/>
    <property type="match status" value="1"/>
</dbReference>
<protein>
    <recommendedName>
        <fullName evidence="4">Cytochrome c-type biogenesis protein CcmE</fullName>
    </recommendedName>
</protein>
<sequence>MAGTRTSRLLLVSVSLFAILALMMISIEPQVQYSVDEVLSSPSDFEDSNVFLRGEVTVGSLNTQTKTFNLGGVSSSLMVDFTGVAVPDGFHEGLTIAVRGTLIDSDGSWILNAHEIQTGCPSKYEAA</sequence>
<dbReference type="AlphaFoldDB" id="A0A381SN89"/>
<reference evidence="3" key="1">
    <citation type="submission" date="2018-05" db="EMBL/GenBank/DDBJ databases">
        <authorList>
            <person name="Lanie J.A."/>
            <person name="Ng W.-L."/>
            <person name="Kazmierczak K.M."/>
            <person name="Andrzejewski T.M."/>
            <person name="Davidsen T.M."/>
            <person name="Wayne K.J."/>
            <person name="Tettelin H."/>
            <person name="Glass J.I."/>
            <person name="Rusch D."/>
            <person name="Podicherti R."/>
            <person name="Tsui H.-C.T."/>
            <person name="Winkler M.E."/>
        </authorList>
    </citation>
    <scope>NUCLEOTIDE SEQUENCE</scope>
</reference>
<dbReference type="EMBL" id="UINC01003278">
    <property type="protein sequence ID" value="SVA04919.1"/>
    <property type="molecule type" value="Genomic_DNA"/>
</dbReference>
<dbReference type="SUPFAM" id="SSF82093">
    <property type="entry name" value="Heme chaperone CcmE"/>
    <property type="match status" value="1"/>
</dbReference>
<evidence type="ECO:0000256" key="1">
    <source>
        <dbReference type="ARBA" id="ARBA00004370"/>
    </source>
</evidence>
<name>A0A381SN89_9ZZZZ</name>
<gene>
    <name evidence="3" type="ORF">METZ01_LOCUS57773</name>
</gene>
<evidence type="ECO:0000256" key="2">
    <source>
        <dbReference type="ARBA" id="ARBA00023136"/>
    </source>
</evidence>
<dbReference type="InterPro" id="IPR004329">
    <property type="entry name" value="CcmE"/>
</dbReference>
<accession>A0A381SN89</accession>
<dbReference type="GO" id="GO:0017003">
    <property type="term" value="P:protein-heme linkage"/>
    <property type="evidence" value="ECO:0007669"/>
    <property type="project" value="InterPro"/>
</dbReference>
<keyword evidence="2" id="KW-0472">Membrane</keyword>
<evidence type="ECO:0000313" key="3">
    <source>
        <dbReference type="EMBL" id="SVA04919.1"/>
    </source>
</evidence>
<dbReference type="Gene3D" id="2.40.50.140">
    <property type="entry name" value="Nucleic acid-binding proteins"/>
    <property type="match status" value="1"/>
</dbReference>